<dbReference type="EMBL" id="CAJPEV010005652">
    <property type="protein sequence ID" value="CAG0903372.1"/>
    <property type="molecule type" value="Genomic_DNA"/>
</dbReference>
<dbReference type="OrthoDB" id="427096at2759"/>
<evidence type="ECO:0000256" key="9">
    <source>
        <dbReference type="ARBA" id="ARBA00023034"/>
    </source>
</evidence>
<dbReference type="Proteomes" id="UP000677054">
    <property type="component" value="Unassembled WGS sequence"/>
</dbReference>
<evidence type="ECO:0000256" key="11">
    <source>
        <dbReference type="ARBA" id="ARBA00023180"/>
    </source>
</evidence>
<sequence length="452" mass="52059">TFFGKESLNNSSDEEWNILKNVFDNELNNSGKLWFFKRGSMRPFPGAVSARSLIPSEGREDDRILNQLMYSKKHDAKEGPTKLKTILLYDGTWPDVRLGRDHFLHQRCPVDACRLTKENTEAADAVLFKESTPKITNLHRSQSTPKITNLHRSPGQLWIAYLLESPLNTEFSGWTDIDWTASYRRDSDIVTPYEKWVYYDPEVKFKAQTRNYAAGKTKKMAWFVSNCYAHNHRTQYALELARHIDVDVYGECGDLECPRSDEDCFRMLARDYKFYLAFENSNCKDYITEKFFVNGLGNDILPIAMGAPPEDYKKAAPEDSYLHVDNFTSPAELAAFLHELDRDDSRYNRYFRWRGTGEFVDTRFFCRLCAALHARDDVPDGVHVRSRSGLRAWWEGPDVCRRGSWSHLPHWYIYVLLVAPRLRPVVDLAPLLVGCLLTLRSSASASASATQT</sequence>
<dbReference type="Pfam" id="PF00852">
    <property type="entry name" value="Glyco_transf_10"/>
    <property type="match status" value="1"/>
</dbReference>
<dbReference type="InterPro" id="IPR038577">
    <property type="entry name" value="GT10-like_C_sf"/>
</dbReference>
<keyword evidence="11" id="KW-0325">Glycoprotein</keyword>
<dbReference type="InterPro" id="IPR001503">
    <property type="entry name" value="Glyco_trans_10"/>
</dbReference>
<proteinExistence type="inferred from homology"/>
<evidence type="ECO:0000259" key="14">
    <source>
        <dbReference type="Pfam" id="PF17039"/>
    </source>
</evidence>
<organism evidence="15">
    <name type="scientific">Darwinula stevensoni</name>
    <dbReference type="NCBI Taxonomy" id="69355"/>
    <lineage>
        <taxon>Eukaryota</taxon>
        <taxon>Metazoa</taxon>
        <taxon>Ecdysozoa</taxon>
        <taxon>Arthropoda</taxon>
        <taxon>Crustacea</taxon>
        <taxon>Oligostraca</taxon>
        <taxon>Ostracoda</taxon>
        <taxon>Podocopa</taxon>
        <taxon>Podocopida</taxon>
        <taxon>Darwinulocopina</taxon>
        <taxon>Darwinuloidea</taxon>
        <taxon>Darwinulidae</taxon>
        <taxon>Darwinula</taxon>
    </lineage>
</organism>
<name>A0A7R9FSF4_9CRUS</name>
<dbReference type="PANTHER" id="PTHR48438:SF1">
    <property type="entry name" value="ALPHA-(1,3)-FUCOSYLTRANSFERASE C-RELATED"/>
    <property type="match status" value="1"/>
</dbReference>
<keyword evidence="7" id="KW-0735">Signal-anchor</keyword>
<keyword evidence="5 12" id="KW-0808">Transferase</keyword>
<evidence type="ECO:0000256" key="3">
    <source>
        <dbReference type="ARBA" id="ARBA00008919"/>
    </source>
</evidence>
<evidence type="ECO:0000256" key="4">
    <source>
        <dbReference type="ARBA" id="ARBA00022676"/>
    </source>
</evidence>
<dbReference type="Pfam" id="PF17039">
    <property type="entry name" value="Glyco_tran_10_N"/>
    <property type="match status" value="1"/>
</dbReference>
<gene>
    <name evidence="15" type="ORF">DSTB1V02_LOCUS13072</name>
</gene>
<comment type="subcellular location">
    <subcellularLocation>
        <location evidence="1 12">Golgi apparatus</location>
        <location evidence="1 12">Golgi stack membrane</location>
        <topology evidence="1 12">Single-pass type II membrane protein</topology>
    </subcellularLocation>
</comment>
<keyword evidence="6 12" id="KW-0812">Transmembrane</keyword>
<evidence type="ECO:0000256" key="8">
    <source>
        <dbReference type="ARBA" id="ARBA00022989"/>
    </source>
</evidence>
<evidence type="ECO:0000256" key="2">
    <source>
        <dbReference type="ARBA" id="ARBA00004922"/>
    </source>
</evidence>
<feature type="domain" description="Fucosyltransferase N-terminal" evidence="14">
    <location>
        <begin position="83"/>
        <end position="193"/>
    </location>
</feature>
<feature type="domain" description="Fucosyltransferase C-terminal" evidence="13">
    <location>
        <begin position="215"/>
        <end position="377"/>
    </location>
</feature>
<keyword evidence="8" id="KW-1133">Transmembrane helix</keyword>
<keyword evidence="10" id="KW-0472">Membrane</keyword>
<feature type="non-terminal residue" evidence="15">
    <location>
        <position position="1"/>
    </location>
</feature>
<protein>
    <recommendedName>
        <fullName evidence="12">Fucosyltransferase</fullName>
        <ecNumber evidence="12">2.4.1.-</ecNumber>
    </recommendedName>
</protein>
<comment type="similarity">
    <text evidence="3 12">Belongs to the glycosyltransferase 10 family.</text>
</comment>
<evidence type="ECO:0000313" key="15">
    <source>
        <dbReference type="EMBL" id="CAD7253322.1"/>
    </source>
</evidence>
<evidence type="ECO:0000256" key="12">
    <source>
        <dbReference type="RuleBase" id="RU003832"/>
    </source>
</evidence>
<accession>A0A7R9FSF4</accession>
<keyword evidence="4 12" id="KW-0328">Glycosyltransferase</keyword>
<dbReference type="GO" id="GO:0032580">
    <property type="term" value="C:Golgi cisterna membrane"/>
    <property type="evidence" value="ECO:0007669"/>
    <property type="project" value="UniProtKB-SubCell"/>
</dbReference>
<dbReference type="Gene3D" id="3.40.50.11660">
    <property type="entry name" value="Glycosyl transferase family 10, C-terminal domain"/>
    <property type="match status" value="1"/>
</dbReference>
<reference evidence="15" key="1">
    <citation type="submission" date="2020-11" db="EMBL/GenBank/DDBJ databases">
        <authorList>
            <person name="Tran Van P."/>
        </authorList>
    </citation>
    <scope>NUCLEOTIDE SEQUENCE</scope>
</reference>
<evidence type="ECO:0000256" key="6">
    <source>
        <dbReference type="ARBA" id="ARBA00022692"/>
    </source>
</evidence>
<dbReference type="EC" id="2.4.1.-" evidence="12"/>
<dbReference type="EMBL" id="LR905169">
    <property type="protein sequence ID" value="CAD7253322.1"/>
    <property type="molecule type" value="Genomic_DNA"/>
</dbReference>
<evidence type="ECO:0000256" key="10">
    <source>
        <dbReference type="ARBA" id="ARBA00023136"/>
    </source>
</evidence>
<evidence type="ECO:0000259" key="13">
    <source>
        <dbReference type="Pfam" id="PF00852"/>
    </source>
</evidence>
<evidence type="ECO:0000313" key="16">
    <source>
        <dbReference type="Proteomes" id="UP000677054"/>
    </source>
</evidence>
<dbReference type="InterPro" id="IPR055270">
    <property type="entry name" value="Glyco_tran_10_C"/>
</dbReference>
<dbReference type="AlphaFoldDB" id="A0A7R9FSF4"/>
<evidence type="ECO:0000256" key="7">
    <source>
        <dbReference type="ARBA" id="ARBA00022968"/>
    </source>
</evidence>
<evidence type="ECO:0000256" key="5">
    <source>
        <dbReference type="ARBA" id="ARBA00022679"/>
    </source>
</evidence>
<comment type="pathway">
    <text evidence="2">Protein modification; protein glycosylation.</text>
</comment>
<dbReference type="FunFam" id="3.40.50.11660:FF:000004">
    <property type="entry name" value="Glycoprotein 3-alpha-L-fucosyltransferase A"/>
    <property type="match status" value="1"/>
</dbReference>
<evidence type="ECO:0000256" key="1">
    <source>
        <dbReference type="ARBA" id="ARBA00004447"/>
    </source>
</evidence>
<dbReference type="SUPFAM" id="SSF53756">
    <property type="entry name" value="UDP-Glycosyltransferase/glycogen phosphorylase"/>
    <property type="match status" value="1"/>
</dbReference>
<dbReference type="PANTHER" id="PTHR48438">
    <property type="entry name" value="ALPHA-(1,3)-FUCOSYLTRANSFERASE C-RELATED"/>
    <property type="match status" value="1"/>
</dbReference>
<dbReference type="GO" id="GO:0008417">
    <property type="term" value="F:fucosyltransferase activity"/>
    <property type="evidence" value="ECO:0007669"/>
    <property type="project" value="InterPro"/>
</dbReference>
<dbReference type="InterPro" id="IPR031481">
    <property type="entry name" value="Glyco_tran_10_N"/>
</dbReference>
<keyword evidence="16" id="KW-1185">Reference proteome</keyword>
<keyword evidence="9 12" id="KW-0333">Golgi apparatus</keyword>
<dbReference type="UniPathway" id="UPA00378"/>